<reference evidence="1 2" key="1">
    <citation type="submission" date="2024-01" db="EMBL/GenBank/DDBJ databases">
        <title>Genome assemblies of Stephania.</title>
        <authorList>
            <person name="Yang L."/>
        </authorList>
    </citation>
    <scope>NUCLEOTIDE SEQUENCE [LARGE SCALE GENOMIC DNA]</scope>
    <source>
        <strain evidence="1">JXDWG</strain>
        <tissue evidence="1">Leaf</tissue>
    </source>
</reference>
<dbReference type="Proteomes" id="UP001419268">
    <property type="component" value="Unassembled WGS sequence"/>
</dbReference>
<dbReference type="AlphaFoldDB" id="A0AAP0HQA9"/>
<evidence type="ECO:0000313" key="2">
    <source>
        <dbReference type="Proteomes" id="UP001419268"/>
    </source>
</evidence>
<comment type="caution">
    <text evidence="1">The sequence shown here is derived from an EMBL/GenBank/DDBJ whole genome shotgun (WGS) entry which is preliminary data.</text>
</comment>
<organism evidence="1 2">
    <name type="scientific">Stephania cephalantha</name>
    <dbReference type="NCBI Taxonomy" id="152367"/>
    <lineage>
        <taxon>Eukaryota</taxon>
        <taxon>Viridiplantae</taxon>
        <taxon>Streptophyta</taxon>
        <taxon>Embryophyta</taxon>
        <taxon>Tracheophyta</taxon>
        <taxon>Spermatophyta</taxon>
        <taxon>Magnoliopsida</taxon>
        <taxon>Ranunculales</taxon>
        <taxon>Menispermaceae</taxon>
        <taxon>Menispermoideae</taxon>
        <taxon>Cissampelideae</taxon>
        <taxon>Stephania</taxon>
    </lineage>
</organism>
<keyword evidence="2" id="KW-1185">Reference proteome</keyword>
<dbReference type="EMBL" id="JBBNAG010000011">
    <property type="protein sequence ID" value="KAK9094889.1"/>
    <property type="molecule type" value="Genomic_DNA"/>
</dbReference>
<evidence type="ECO:0000313" key="1">
    <source>
        <dbReference type="EMBL" id="KAK9094889.1"/>
    </source>
</evidence>
<sequence>MKECKLCGASARMYWNWIKRACAETVIEGPLHELPGRKALHESAMPFVPTHRGEDRADGVVVRAVYEGEGDRGLSRGGGEPRR</sequence>
<proteinExistence type="predicted"/>
<protein>
    <submittedName>
        <fullName evidence="1">Uncharacterized protein</fullName>
    </submittedName>
</protein>
<name>A0AAP0HQA9_9MAGN</name>
<accession>A0AAP0HQA9</accession>
<gene>
    <name evidence="1" type="ORF">Scep_026358</name>
</gene>